<feature type="domain" description="FAD-binding PCMH-type" evidence="5">
    <location>
        <begin position="78"/>
        <end position="300"/>
    </location>
</feature>
<dbReference type="InterPro" id="IPR016171">
    <property type="entry name" value="Vanillyl_alc_oxidase_C-sub2"/>
</dbReference>
<dbReference type="SUPFAM" id="SSF55103">
    <property type="entry name" value="FAD-linked oxidases, C-terminal domain"/>
    <property type="match status" value="1"/>
</dbReference>
<evidence type="ECO:0000256" key="3">
    <source>
        <dbReference type="ARBA" id="ARBA00022827"/>
    </source>
</evidence>
<dbReference type="InterPro" id="IPR004017">
    <property type="entry name" value="Cys_rich_dom"/>
</dbReference>
<dbReference type="Gene3D" id="3.30.70.2740">
    <property type="match status" value="1"/>
</dbReference>
<dbReference type="Pfam" id="PF02913">
    <property type="entry name" value="FAD-oxidase_C"/>
    <property type="match status" value="1"/>
</dbReference>
<dbReference type="GO" id="GO:1903457">
    <property type="term" value="P:lactate catabolic process"/>
    <property type="evidence" value="ECO:0007669"/>
    <property type="project" value="TreeGrafter"/>
</dbReference>
<dbReference type="PANTHER" id="PTHR11748">
    <property type="entry name" value="D-LACTATE DEHYDROGENASE"/>
    <property type="match status" value="1"/>
</dbReference>
<keyword evidence="2" id="KW-0285">Flavoprotein</keyword>
<dbReference type="GO" id="GO:0008720">
    <property type="term" value="F:D-lactate dehydrogenase (NAD+) activity"/>
    <property type="evidence" value="ECO:0007669"/>
    <property type="project" value="TreeGrafter"/>
</dbReference>
<dbReference type="InterPro" id="IPR016166">
    <property type="entry name" value="FAD-bd_PCMH"/>
</dbReference>
<protein>
    <submittedName>
        <fullName evidence="6">FAD-binding oxidoreductase</fullName>
    </submittedName>
</protein>
<dbReference type="Pfam" id="PF13183">
    <property type="entry name" value="Fer4_8"/>
    <property type="match status" value="1"/>
</dbReference>
<evidence type="ECO:0000313" key="7">
    <source>
        <dbReference type="Proteomes" id="UP000190037"/>
    </source>
</evidence>
<dbReference type="SUPFAM" id="SSF46548">
    <property type="entry name" value="alpha-helical ferredoxin"/>
    <property type="match status" value="1"/>
</dbReference>
<dbReference type="InterPro" id="IPR017896">
    <property type="entry name" value="4Fe4S_Fe-S-bd"/>
</dbReference>
<evidence type="ECO:0000256" key="4">
    <source>
        <dbReference type="ARBA" id="ARBA00023002"/>
    </source>
</evidence>
<dbReference type="GO" id="GO:0071949">
    <property type="term" value="F:FAD binding"/>
    <property type="evidence" value="ECO:0007669"/>
    <property type="project" value="InterPro"/>
</dbReference>
<dbReference type="PROSITE" id="PS51387">
    <property type="entry name" value="FAD_PCMH"/>
    <property type="match status" value="1"/>
</dbReference>
<dbReference type="InterPro" id="IPR016164">
    <property type="entry name" value="FAD-linked_Oxase-like_C"/>
</dbReference>
<dbReference type="InterPro" id="IPR016169">
    <property type="entry name" value="FAD-bd_PCMH_sub2"/>
</dbReference>
<keyword evidence="4" id="KW-0560">Oxidoreductase</keyword>
<dbReference type="Gene3D" id="3.30.465.10">
    <property type="match status" value="1"/>
</dbReference>
<keyword evidence="7" id="KW-1185">Reference proteome</keyword>
<dbReference type="InterPro" id="IPR004113">
    <property type="entry name" value="FAD-bd_oxidored_4_C"/>
</dbReference>
<dbReference type="GO" id="GO:0004458">
    <property type="term" value="F:D-lactate dehydrogenase (cytochrome) activity"/>
    <property type="evidence" value="ECO:0007669"/>
    <property type="project" value="TreeGrafter"/>
</dbReference>
<accession>A0A1T3P0E4</accession>
<dbReference type="InterPro" id="IPR036318">
    <property type="entry name" value="FAD-bd_PCMH-like_sf"/>
</dbReference>
<evidence type="ECO:0000256" key="1">
    <source>
        <dbReference type="ARBA" id="ARBA00001974"/>
    </source>
</evidence>
<dbReference type="SUPFAM" id="SSF56176">
    <property type="entry name" value="FAD-binding/transporter-associated domain-like"/>
    <property type="match status" value="1"/>
</dbReference>
<dbReference type="AlphaFoldDB" id="A0A1T3P0E4"/>
<proteinExistence type="predicted"/>
<dbReference type="Pfam" id="PF01565">
    <property type="entry name" value="FAD_binding_4"/>
    <property type="match status" value="1"/>
</dbReference>
<evidence type="ECO:0000259" key="5">
    <source>
        <dbReference type="PROSITE" id="PS51387"/>
    </source>
</evidence>
<reference evidence="6 7" key="1">
    <citation type="submission" date="2017-03" db="EMBL/GenBank/DDBJ databases">
        <title>Draft genome sequence of Streptomyces scabrisporus NF3, endophyte isolated from Amphipterygium adstringens.</title>
        <authorList>
            <person name="Vazquez M."/>
            <person name="Ceapa C.D."/>
            <person name="Rodriguez Luna D."/>
            <person name="Sanchez Esquivel S."/>
        </authorList>
    </citation>
    <scope>NUCLEOTIDE SEQUENCE [LARGE SCALE GENOMIC DNA]</scope>
    <source>
        <strain evidence="6 7">NF3</strain>
    </source>
</reference>
<dbReference type="OrthoDB" id="9770306at2"/>
<dbReference type="Pfam" id="PF02754">
    <property type="entry name" value="CCG"/>
    <property type="match status" value="1"/>
</dbReference>
<sequence length="988" mass="103769">MWPTFGRLRSRRVDGGGAACLFIGRRASGVRAGVGSGEDGGVTTQLGDLEEALRARVRGEVRFDAQTRALYSMDASNHRHVPPGAVFPLDADDVVAALAVCHELGAPVTVRGGGTSIAGQATGNGVVLDLARHLNRIHAIDPTTRIAHVEPGVVLDDLRRAAGRHGLTFGPDPSTHSRCTLGGMIGNDACGSHSVAWGRTSANVEWLDIATVDGTRMRVGRGEPVPTTGRAGEIHAAAFALADANLALIRRGFSALPRRVSGYPLDRLLPEHGRDLARALVGTEGTCAVVLGAGVRLVEAPKARVLAVLGYADDFAAADAAPTLLRYGPLTVESLSAGLVALASSARGVELPPGAAWLFVEVGGDTVAEAAGRARELAGGGPSLVVTDPAGQRALWRIREEASGTATRMADGSEAWPGWEDTAVPPERLGAYLRALAELMGRHGLRGLPYGHFGEGCVHIRIDFDLLTTRGVAAYRAFAGDLADLVVAHGGSLSGEHGDGQARAEFLPRMYGPEIVELFGRFKAIWDPAGLLNPGVLVRPHPVDGDLRFTGMRTPVSVEFGYPADGGDFAAAVRRCVGVGKCRESAGNASGGVMCPSFRVTGEEAHSTRGRARLLHEMLIGDVITDGWRSTEVRDALDLCLSCKGCRSDCPVDVDMATYKAEFLHHHYRGRVRPAAHYALGNLPLWARAVGAVPGLAGAVNAATGVAVVRRAALGAAGLDRSREIPPFAAVPFTRWWRDRPQVVGSSRPRVVLWPDTFTNRFRPSVGRAAVEVLEAAGLEVVVPPGSVCCGLTWVSTGQLGVARRVMRRTMRILRPALDAGLPIVGLEPSCAAALRTDVPELLGAEAAGLAESVRTFAQALEEYAPNWSPPAVNREVTGQLHCHQHAVLGDAADRRLRARAGLTGDLAGGCCGLAGNFGYEAAHGDLSRAVAADRLLPALSAAAPDAITLADGFSCHTQITHVSARHPRHMAELLAEALHTGDGARGV</sequence>
<evidence type="ECO:0000313" key="6">
    <source>
        <dbReference type="EMBL" id="OPC82464.1"/>
    </source>
</evidence>
<dbReference type="Gene3D" id="1.10.45.10">
    <property type="entry name" value="Vanillyl-alcohol Oxidase, Chain A, domain 4"/>
    <property type="match status" value="1"/>
</dbReference>
<dbReference type="InterPro" id="IPR006094">
    <property type="entry name" value="Oxid_FAD_bind_N"/>
</dbReference>
<dbReference type="PANTHER" id="PTHR11748:SF119">
    <property type="entry name" value="D-2-HYDROXYGLUTARATE DEHYDROGENASE"/>
    <property type="match status" value="1"/>
</dbReference>
<gene>
    <name evidence="6" type="ORF">B4N89_17320</name>
</gene>
<organism evidence="6 7">
    <name type="scientific">Embleya scabrispora</name>
    <dbReference type="NCBI Taxonomy" id="159449"/>
    <lineage>
        <taxon>Bacteria</taxon>
        <taxon>Bacillati</taxon>
        <taxon>Actinomycetota</taxon>
        <taxon>Actinomycetes</taxon>
        <taxon>Kitasatosporales</taxon>
        <taxon>Streptomycetaceae</taxon>
        <taxon>Embleya</taxon>
    </lineage>
</organism>
<evidence type="ECO:0000256" key="2">
    <source>
        <dbReference type="ARBA" id="ARBA00022630"/>
    </source>
</evidence>
<comment type="cofactor">
    <cofactor evidence="1">
        <name>FAD</name>
        <dbReference type="ChEBI" id="CHEBI:57692"/>
    </cofactor>
</comment>
<comment type="caution">
    <text evidence="6">The sequence shown here is derived from an EMBL/GenBank/DDBJ whole genome shotgun (WGS) entry which is preliminary data.</text>
</comment>
<keyword evidence="3" id="KW-0274">FAD</keyword>
<name>A0A1T3P0E4_9ACTN</name>
<dbReference type="EMBL" id="MWQN01000001">
    <property type="protein sequence ID" value="OPC82464.1"/>
    <property type="molecule type" value="Genomic_DNA"/>
</dbReference>
<dbReference type="Proteomes" id="UP000190037">
    <property type="component" value="Unassembled WGS sequence"/>
</dbReference>
<dbReference type="STRING" id="159449.B4N89_17320"/>